<dbReference type="InterPro" id="IPR023572">
    <property type="entry name" value="Archease_dom"/>
</dbReference>
<comment type="caution">
    <text evidence="6">The sequence shown here is derived from an EMBL/GenBank/DDBJ whole genome shotgun (WGS) entry which is preliminary data.</text>
</comment>
<dbReference type="Pfam" id="PF01951">
    <property type="entry name" value="Archease"/>
    <property type="match status" value="1"/>
</dbReference>
<dbReference type="Gene3D" id="3.55.10.10">
    <property type="entry name" value="Archease domain"/>
    <property type="match status" value="1"/>
</dbReference>
<dbReference type="EMBL" id="QGEG01000001">
    <property type="protein sequence ID" value="PWL40391.1"/>
    <property type="molecule type" value="Genomic_DNA"/>
</dbReference>
<dbReference type="PANTHER" id="PTHR12682:SF11">
    <property type="entry name" value="PROTEIN ARCHEASE"/>
    <property type="match status" value="1"/>
</dbReference>
<evidence type="ECO:0000313" key="7">
    <source>
        <dbReference type="Proteomes" id="UP000245762"/>
    </source>
</evidence>
<dbReference type="OrthoDB" id="839338at2"/>
<sequence length="137" mass="15602">MIYEYLSHTADVALKVEGASLKELFKNGLKGMNDILKEGFCGKVNRFDSQMTIEITSANRTNLLIDFLSEVLALTNVQKSIYCGVYFCYISDTKLVAQLYGTWFGNFDEDIKGITYHEAYIHRNEDGNLETCIIFDL</sequence>
<comment type="similarity">
    <text evidence="1">Belongs to the archease family.</text>
</comment>
<dbReference type="InterPro" id="IPR002804">
    <property type="entry name" value="Archease"/>
</dbReference>
<keyword evidence="4" id="KW-0106">Calcium</keyword>
<keyword evidence="7" id="KW-1185">Reference proteome</keyword>
<evidence type="ECO:0000256" key="1">
    <source>
        <dbReference type="ARBA" id="ARBA00007963"/>
    </source>
</evidence>
<evidence type="ECO:0000256" key="3">
    <source>
        <dbReference type="ARBA" id="ARBA00022723"/>
    </source>
</evidence>
<evidence type="ECO:0000313" key="6">
    <source>
        <dbReference type="EMBL" id="PWL40391.1"/>
    </source>
</evidence>
<keyword evidence="3" id="KW-0479">Metal-binding</keyword>
<accession>A0A316L3E4</accession>
<feature type="domain" description="Archease" evidence="5">
    <location>
        <begin position="3"/>
        <end position="136"/>
    </location>
</feature>
<keyword evidence="2" id="KW-0819">tRNA processing</keyword>
<dbReference type="InterPro" id="IPR036820">
    <property type="entry name" value="Archease_dom_sf"/>
</dbReference>
<proteinExistence type="inferred from homology"/>
<dbReference type="RefSeq" id="WP_109661169.1">
    <property type="nucleotide sequence ID" value="NZ_QGEG01000001.1"/>
</dbReference>
<reference evidence="6 7" key="1">
    <citation type="submission" date="2018-05" db="EMBL/GenBank/DDBJ databases">
        <title>Complete genome sequence of Flagellimonas aquimarina ECD12 isolated from seaweed Ecklonia cava.</title>
        <authorList>
            <person name="Choi S."/>
            <person name="Seong C."/>
        </authorList>
    </citation>
    <scope>NUCLEOTIDE SEQUENCE [LARGE SCALE GENOMIC DNA]</scope>
    <source>
        <strain evidence="6 7">ECD12</strain>
    </source>
</reference>
<evidence type="ECO:0000259" key="5">
    <source>
        <dbReference type="Pfam" id="PF01951"/>
    </source>
</evidence>
<dbReference type="AlphaFoldDB" id="A0A316L3E4"/>
<dbReference type="GO" id="GO:0008033">
    <property type="term" value="P:tRNA processing"/>
    <property type="evidence" value="ECO:0007669"/>
    <property type="project" value="UniProtKB-KW"/>
</dbReference>
<gene>
    <name evidence="6" type="ORF">DKG77_06135</name>
</gene>
<dbReference type="SUPFAM" id="SSF69819">
    <property type="entry name" value="MTH1598-like"/>
    <property type="match status" value="1"/>
</dbReference>
<dbReference type="Proteomes" id="UP000245762">
    <property type="component" value="Unassembled WGS sequence"/>
</dbReference>
<name>A0A316L3E4_9FLAO</name>
<dbReference type="PANTHER" id="PTHR12682">
    <property type="entry name" value="ARCHEASE"/>
    <property type="match status" value="1"/>
</dbReference>
<dbReference type="GO" id="GO:0046872">
    <property type="term" value="F:metal ion binding"/>
    <property type="evidence" value="ECO:0007669"/>
    <property type="project" value="UniProtKB-KW"/>
</dbReference>
<evidence type="ECO:0000256" key="4">
    <source>
        <dbReference type="ARBA" id="ARBA00022837"/>
    </source>
</evidence>
<protein>
    <recommendedName>
        <fullName evidence="5">Archease domain-containing protein</fullName>
    </recommendedName>
</protein>
<evidence type="ECO:0000256" key="2">
    <source>
        <dbReference type="ARBA" id="ARBA00022694"/>
    </source>
</evidence>
<organism evidence="6 7">
    <name type="scientific">Flagellimonas aquimarina</name>
    <dbReference type="NCBI Taxonomy" id="2201895"/>
    <lineage>
        <taxon>Bacteria</taxon>
        <taxon>Pseudomonadati</taxon>
        <taxon>Bacteroidota</taxon>
        <taxon>Flavobacteriia</taxon>
        <taxon>Flavobacteriales</taxon>
        <taxon>Flavobacteriaceae</taxon>
        <taxon>Flagellimonas</taxon>
    </lineage>
</organism>